<proteinExistence type="predicted"/>
<evidence type="ECO:0000256" key="8">
    <source>
        <dbReference type="ARBA" id="ARBA00023180"/>
    </source>
</evidence>
<keyword evidence="4 9" id="KW-0732">Signal</keyword>
<gene>
    <name evidence="11" type="ORF">ACH5RR_029815</name>
</gene>
<keyword evidence="7" id="KW-0472">Membrane</keyword>
<dbReference type="Pfam" id="PF08263">
    <property type="entry name" value="LRRNT_2"/>
    <property type="match status" value="1"/>
</dbReference>
<feature type="signal peptide" evidence="9">
    <location>
        <begin position="1"/>
        <end position="28"/>
    </location>
</feature>
<feature type="domain" description="Leucine-rich repeat-containing N-terminal plant-type" evidence="10">
    <location>
        <begin position="36"/>
        <end position="74"/>
    </location>
</feature>
<dbReference type="Gene3D" id="3.80.10.10">
    <property type="entry name" value="Ribonuclease Inhibitor"/>
    <property type="match status" value="1"/>
</dbReference>
<evidence type="ECO:0000313" key="11">
    <source>
        <dbReference type="EMBL" id="KAL3510414.1"/>
    </source>
</evidence>
<keyword evidence="6" id="KW-1133">Transmembrane helix</keyword>
<protein>
    <recommendedName>
        <fullName evidence="10">Leucine-rich repeat-containing N-terminal plant-type domain-containing protein</fullName>
    </recommendedName>
</protein>
<evidence type="ECO:0000256" key="4">
    <source>
        <dbReference type="ARBA" id="ARBA00022729"/>
    </source>
</evidence>
<feature type="chain" id="PRO_5044800467" description="Leucine-rich repeat-containing N-terminal plant-type domain-containing protein" evidence="9">
    <location>
        <begin position="29"/>
        <end position="126"/>
    </location>
</feature>
<keyword evidence="8" id="KW-0325">Glycoprotein</keyword>
<evidence type="ECO:0000259" key="10">
    <source>
        <dbReference type="Pfam" id="PF08263"/>
    </source>
</evidence>
<keyword evidence="3" id="KW-0812">Transmembrane</keyword>
<dbReference type="GO" id="GO:0016020">
    <property type="term" value="C:membrane"/>
    <property type="evidence" value="ECO:0007669"/>
    <property type="project" value="UniProtKB-SubCell"/>
</dbReference>
<evidence type="ECO:0000313" key="12">
    <source>
        <dbReference type="Proteomes" id="UP001630127"/>
    </source>
</evidence>
<dbReference type="EMBL" id="JBJUIK010000012">
    <property type="protein sequence ID" value="KAL3510414.1"/>
    <property type="molecule type" value="Genomic_DNA"/>
</dbReference>
<dbReference type="PANTHER" id="PTHR48063">
    <property type="entry name" value="LRR RECEPTOR-LIKE KINASE"/>
    <property type="match status" value="1"/>
</dbReference>
<reference evidence="11 12" key="1">
    <citation type="submission" date="2024-11" db="EMBL/GenBank/DDBJ databases">
        <title>A near-complete genome assembly of Cinchona calisaya.</title>
        <authorList>
            <person name="Lian D.C."/>
            <person name="Zhao X.W."/>
            <person name="Wei L."/>
        </authorList>
    </citation>
    <scope>NUCLEOTIDE SEQUENCE [LARGE SCALE GENOMIC DNA]</scope>
    <source>
        <tissue evidence="11">Nenye</tissue>
    </source>
</reference>
<keyword evidence="2" id="KW-0433">Leucine-rich repeat</keyword>
<accession>A0ABD2YW01</accession>
<dbReference type="InterPro" id="IPR013210">
    <property type="entry name" value="LRR_N_plant-typ"/>
</dbReference>
<dbReference type="AlphaFoldDB" id="A0ABD2YW01"/>
<sequence length="126" mass="14536">MRHFLGTPFIMFLFILLFISQIRVLGEAYSNVTCIESERKALVQFRQSLIDSKSNRLSSWTGEECCVWEGVDCSKSTGHVVKVDLHNPMLFDESEYDFNPEYYYSNFSNNCLGGQLNPSLVNLKYL</sequence>
<keyword evidence="12" id="KW-1185">Reference proteome</keyword>
<evidence type="ECO:0000256" key="5">
    <source>
        <dbReference type="ARBA" id="ARBA00022737"/>
    </source>
</evidence>
<name>A0ABD2YW01_9GENT</name>
<dbReference type="InterPro" id="IPR032675">
    <property type="entry name" value="LRR_dom_sf"/>
</dbReference>
<evidence type="ECO:0000256" key="6">
    <source>
        <dbReference type="ARBA" id="ARBA00022989"/>
    </source>
</evidence>
<dbReference type="InterPro" id="IPR046956">
    <property type="entry name" value="RLP23-like"/>
</dbReference>
<evidence type="ECO:0000256" key="3">
    <source>
        <dbReference type="ARBA" id="ARBA00022692"/>
    </source>
</evidence>
<dbReference type="Proteomes" id="UP001630127">
    <property type="component" value="Unassembled WGS sequence"/>
</dbReference>
<evidence type="ECO:0000256" key="2">
    <source>
        <dbReference type="ARBA" id="ARBA00022614"/>
    </source>
</evidence>
<comment type="caution">
    <text evidence="11">The sequence shown here is derived from an EMBL/GenBank/DDBJ whole genome shotgun (WGS) entry which is preliminary data.</text>
</comment>
<evidence type="ECO:0000256" key="9">
    <source>
        <dbReference type="SAM" id="SignalP"/>
    </source>
</evidence>
<keyword evidence="5" id="KW-0677">Repeat</keyword>
<organism evidence="11 12">
    <name type="scientific">Cinchona calisaya</name>
    <dbReference type="NCBI Taxonomy" id="153742"/>
    <lineage>
        <taxon>Eukaryota</taxon>
        <taxon>Viridiplantae</taxon>
        <taxon>Streptophyta</taxon>
        <taxon>Embryophyta</taxon>
        <taxon>Tracheophyta</taxon>
        <taxon>Spermatophyta</taxon>
        <taxon>Magnoliopsida</taxon>
        <taxon>eudicotyledons</taxon>
        <taxon>Gunneridae</taxon>
        <taxon>Pentapetalae</taxon>
        <taxon>asterids</taxon>
        <taxon>lamiids</taxon>
        <taxon>Gentianales</taxon>
        <taxon>Rubiaceae</taxon>
        <taxon>Cinchonoideae</taxon>
        <taxon>Cinchoneae</taxon>
        <taxon>Cinchona</taxon>
    </lineage>
</organism>
<evidence type="ECO:0000256" key="1">
    <source>
        <dbReference type="ARBA" id="ARBA00004479"/>
    </source>
</evidence>
<dbReference type="PANTHER" id="PTHR48063:SF112">
    <property type="entry name" value="RECEPTOR LIKE PROTEIN 30-LIKE"/>
    <property type="match status" value="1"/>
</dbReference>
<comment type="subcellular location">
    <subcellularLocation>
        <location evidence="1">Membrane</location>
        <topology evidence="1">Single-pass type I membrane protein</topology>
    </subcellularLocation>
</comment>
<evidence type="ECO:0000256" key="7">
    <source>
        <dbReference type="ARBA" id="ARBA00023136"/>
    </source>
</evidence>